<feature type="region of interest" description="Disordered" evidence="1">
    <location>
        <begin position="25"/>
        <end position="49"/>
    </location>
</feature>
<dbReference type="AlphaFoldDB" id="A0A450WVF1"/>
<proteinExistence type="predicted"/>
<protein>
    <submittedName>
        <fullName evidence="3">Uncharacterized protein</fullName>
    </submittedName>
</protein>
<sequence>MFHNVFHSKDWANLFQRHIILKEARTGLTDQDQNGAKNRELPRGRPRNRLKSVLTVIEGDVGDGRSGRNGSGARSALIQ</sequence>
<dbReference type="EMBL" id="CAADFH010000119">
    <property type="protein sequence ID" value="VFK00570.1"/>
    <property type="molecule type" value="Genomic_DNA"/>
</dbReference>
<dbReference type="EMBL" id="CAADFN010000084">
    <property type="protein sequence ID" value="VFK21045.1"/>
    <property type="molecule type" value="Genomic_DNA"/>
</dbReference>
<organism evidence="3">
    <name type="scientific">Candidatus Kentrum sp. LFY</name>
    <dbReference type="NCBI Taxonomy" id="2126342"/>
    <lineage>
        <taxon>Bacteria</taxon>
        <taxon>Pseudomonadati</taxon>
        <taxon>Pseudomonadota</taxon>
        <taxon>Gammaproteobacteria</taxon>
        <taxon>Candidatus Kentrum</taxon>
    </lineage>
</organism>
<accession>A0A450WVF1</accession>
<feature type="region of interest" description="Disordered" evidence="1">
    <location>
        <begin position="60"/>
        <end position="79"/>
    </location>
</feature>
<evidence type="ECO:0000256" key="1">
    <source>
        <dbReference type="SAM" id="MobiDB-lite"/>
    </source>
</evidence>
<reference evidence="3" key="1">
    <citation type="submission" date="2019-02" db="EMBL/GenBank/DDBJ databases">
        <authorList>
            <person name="Gruber-Vodicka R. H."/>
            <person name="Seah K. B. B."/>
        </authorList>
    </citation>
    <scope>NUCLEOTIDE SEQUENCE</scope>
    <source>
        <strain evidence="3">BECK_BY7</strain>
        <strain evidence="2">BECK_M6</strain>
    </source>
</reference>
<gene>
    <name evidence="2" type="ORF">BECKLFY1418A_GA0070994_11197</name>
    <name evidence="3" type="ORF">BECKLFY1418C_GA0070996_10847</name>
</gene>
<name>A0A450WVF1_9GAMM</name>
<evidence type="ECO:0000313" key="3">
    <source>
        <dbReference type="EMBL" id="VFK21045.1"/>
    </source>
</evidence>
<evidence type="ECO:0000313" key="2">
    <source>
        <dbReference type="EMBL" id="VFK00570.1"/>
    </source>
</evidence>